<dbReference type="OrthoDB" id="5419752at2759"/>
<feature type="domain" description="SRP9" evidence="2">
    <location>
        <begin position="5"/>
        <end position="107"/>
    </location>
</feature>
<feature type="region of interest" description="Disordered" evidence="1">
    <location>
        <begin position="115"/>
        <end position="165"/>
    </location>
</feature>
<evidence type="ECO:0000313" key="4">
    <source>
        <dbReference type="Proteomes" id="UP000250266"/>
    </source>
</evidence>
<organism evidence="3 4">
    <name type="scientific">Lepidopterella palustris CBS 459.81</name>
    <dbReference type="NCBI Taxonomy" id="1314670"/>
    <lineage>
        <taxon>Eukaryota</taxon>
        <taxon>Fungi</taxon>
        <taxon>Dikarya</taxon>
        <taxon>Ascomycota</taxon>
        <taxon>Pezizomycotina</taxon>
        <taxon>Dothideomycetes</taxon>
        <taxon>Pleosporomycetidae</taxon>
        <taxon>Mytilinidiales</taxon>
        <taxon>Argynnaceae</taxon>
        <taxon>Lepidopterella</taxon>
    </lineage>
</organism>
<dbReference type="InterPro" id="IPR039914">
    <property type="entry name" value="SRP9-like"/>
</dbReference>
<sequence>MPYFTTSAEWLEQSSLLLKARPTTTKITSKYSFLAPSSTKIAKQRARLAAKAPTISSSSTHDPASLKATLTLKTYDPESGTCLKYQTDKAAEVGRLVGSLGKLGRHMAALPEDLSASVEQGSGTNTPAVESGVSREGKGGLVEVKGVPAVGAGGGAKKKKKKGKK</sequence>
<gene>
    <name evidence="3" type="ORF">K432DRAFT_332150</name>
</gene>
<proteinExistence type="predicted"/>
<dbReference type="InterPro" id="IPR039432">
    <property type="entry name" value="SRP9_dom"/>
</dbReference>
<feature type="compositionally biased region" description="Basic residues" evidence="1">
    <location>
        <begin position="156"/>
        <end position="165"/>
    </location>
</feature>
<feature type="compositionally biased region" description="Polar residues" evidence="1">
    <location>
        <begin position="117"/>
        <end position="128"/>
    </location>
</feature>
<keyword evidence="4" id="KW-1185">Reference proteome</keyword>
<protein>
    <recommendedName>
        <fullName evidence="2">SRP9 domain-containing protein</fullName>
    </recommendedName>
</protein>
<dbReference type="Proteomes" id="UP000250266">
    <property type="component" value="Unassembled WGS sequence"/>
</dbReference>
<dbReference type="PANTHER" id="PTHR12834">
    <property type="entry name" value="SIGNAL RECOGNITION PARTICLE 9 KDA PROTEIN"/>
    <property type="match status" value="1"/>
</dbReference>
<evidence type="ECO:0000259" key="2">
    <source>
        <dbReference type="Pfam" id="PF05486"/>
    </source>
</evidence>
<reference evidence="3 4" key="1">
    <citation type="journal article" date="2016" name="Nat. Commun.">
        <title>Ectomycorrhizal ecology is imprinted in the genome of the dominant symbiotic fungus Cenococcum geophilum.</title>
        <authorList>
            <consortium name="DOE Joint Genome Institute"/>
            <person name="Peter M."/>
            <person name="Kohler A."/>
            <person name="Ohm R.A."/>
            <person name="Kuo A."/>
            <person name="Krutzmann J."/>
            <person name="Morin E."/>
            <person name="Arend M."/>
            <person name="Barry K.W."/>
            <person name="Binder M."/>
            <person name="Choi C."/>
            <person name="Clum A."/>
            <person name="Copeland A."/>
            <person name="Grisel N."/>
            <person name="Haridas S."/>
            <person name="Kipfer T."/>
            <person name="LaButti K."/>
            <person name="Lindquist E."/>
            <person name="Lipzen A."/>
            <person name="Maire R."/>
            <person name="Meier B."/>
            <person name="Mihaltcheva S."/>
            <person name="Molinier V."/>
            <person name="Murat C."/>
            <person name="Poggeler S."/>
            <person name="Quandt C.A."/>
            <person name="Sperisen C."/>
            <person name="Tritt A."/>
            <person name="Tisserant E."/>
            <person name="Crous P.W."/>
            <person name="Henrissat B."/>
            <person name="Nehls U."/>
            <person name="Egli S."/>
            <person name="Spatafora J.W."/>
            <person name="Grigoriev I.V."/>
            <person name="Martin F.M."/>
        </authorList>
    </citation>
    <scope>NUCLEOTIDE SEQUENCE [LARGE SCALE GENOMIC DNA]</scope>
    <source>
        <strain evidence="3 4">CBS 459.81</strain>
    </source>
</reference>
<dbReference type="PANTHER" id="PTHR12834:SF12">
    <property type="entry name" value="SIGNAL RECOGNITION PARTICLE 9 KDA PROTEIN"/>
    <property type="match status" value="1"/>
</dbReference>
<dbReference type="GO" id="GO:0005786">
    <property type="term" value="C:signal recognition particle, endoplasmic reticulum targeting"/>
    <property type="evidence" value="ECO:0007669"/>
    <property type="project" value="TreeGrafter"/>
</dbReference>
<name>A0A8E2JDA5_9PEZI</name>
<dbReference type="Pfam" id="PF05486">
    <property type="entry name" value="SRP9-21"/>
    <property type="match status" value="1"/>
</dbReference>
<dbReference type="AlphaFoldDB" id="A0A8E2JDA5"/>
<dbReference type="GO" id="GO:0006614">
    <property type="term" value="P:SRP-dependent cotranslational protein targeting to membrane"/>
    <property type="evidence" value="ECO:0007669"/>
    <property type="project" value="InterPro"/>
</dbReference>
<accession>A0A8E2JDA5</accession>
<feature type="compositionally biased region" description="Low complexity" evidence="1">
    <location>
        <begin position="141"/>
        <end position="150"/>
    </location>
</feature>
<evidence type="ECO:0000313" key="3">
    <source>
        <dbReference type="EMBL" id="OCK78395.1"/>
    </source>
</evidence>
<evidence type="ECO:0000256" key="1">
    <source>
        <dbReference type="SAM" id="MobiDB-lite"/>
    </source>
</evidence>
<dbReference type="EMBL" id="KV745062">
    <property type="protein sequence ID" value="OCK78395.1"/>
    <property type="molecule type" value="Genomic_DNA"/>
</dbReference>